<feature type="compositionally biased region" description="Basic and acidic residues" evidence="13">
    <location>
        <begin position="851"/>
        <end position="860"/>
    </location>
</feature>
<feature type="region of interest" description="Disordered" evidence="13">
    <location>
        <begin position="836"/>
        <end position="910"/>
    </location>
</feature>
<dbReference type="InterPro" id="IPR021169">
    <property type="entry name" value="DOT1L/grappa"/>
</dbReference>
<feature type="region of interest" description="Disordered" evidence="13">
    <location>
        <begin position="1019"/>
        <end position="1160"/>
    </location>
</feature>
<keyword evidence="6 9" id="KW-0156">Chromatin regulator</keyword>
<evidence type="ECO:0000256" key="4">
    <source>
        <dbReference type="ARBA" id="ARBA00022679"/>
    </source>
</evidence>
<dbReference type="EMBL" id="JBBHLL010000398">
    <property type="protein sequence ID" value="KAK7803940.1"/>
    <property type="molecule type" value="Genomic_DNA"/>
</dbReference>
<keyword evidence="3 9" id="KW-0489">Methyltransferase</keyword>
<dbReference type="InterPro" id="IPR030445">
    <property type="entry name" value="H3-K79_meTrfase"/>
</dbReference>
<feature type="binding site" evidence="10">
    <location>
        <begin position="183"/>
        <end position="192"/>
    </location>
    <ligand>
        <name>S-adenosyl-L-methionine</name>
        <dbReference type="ChEBI" id="CHEBI:59789"/>
    </ligand>
</feature>
<accession>A0AAW0HPT1</accession>
<dbReference type="Proteomes" id="UP001488838">
    <property type="component" value="Unassembled WGS sequence"/>
</dbReference>
<dbReference type="GO" id="GO:0006281">
    <property type="term" value="P:DNA repair"/>
    <property type="evidence" value="ECO:0007669"/>
    <property type="project" value="UniProtKB-UniRule"/>
</dbReference>
<keyword evidence="16" id="KW-1185">Reference proteome</keyword>
<evidence type="ECO:0000256" key="1">
    <source>
        <dbReference type="ARBA" id="ARBA00004123"/>
    </source>
</evidence>
<keyword evidence="5 9" id="KW-0949">S-adenosyl-L-methionine</keyword>
<feature type="compositionally biased region" description="Polar residues" evidence="13">
    <location>
        <begin position="1120"/>
        <end position="1134"/>
    </location>
</feature>
<dbReference type="GO" id="GO:0140956">
    <property type="term" value="F:histone H3K79 trimethyltransferase activity"/>
    <property type="evidence" value="ECO:0007669"/>
    <property type="project" value="UniProtKB-EC"/>
</dbReference>
<feature type="binding site" evidence="10">
    <location>
        <position position="210"/>
    </location>
    <ligand>
        <name>S-adenosyl-L-methionine</name>
        <dbReference type="ChEBI" id="CHEBI:59789"/>
    </ligand>
</feature>
<evidence type="ECO:0000256" key="9">
    <source>
        <dbReference type="PIRNR" id="PIRNR037123"/>
    </source>
</evidence>
<dbReference type="GO" id="GO:0005634">
    <property type="term" value="C:nucleus"/>
    <property type="evidence" value="ECO:0007669"/>
    <property type="project" value="UniProtKB-SubCell"/>
</dbReference>
<feature type="coiled-coil region" evidence="12">
    <location>
        <begin position="615"/>
        <end position="687"/>
    </location>
</feature>
<comment type="subcellular location">
    <subcellularLocation>
        <location evidence="1 9 11">Nucleus</location>
    </subcellularLocation>
</comment>
<feature type="region of interest" description="Disordered" evidence="13">
    <location>
        <begin position="1393"/>
        <end position="1443"/>
    </location>
</feature>
<dbReference type="PROSITE" id="PS51569">
    <property type="entry name" value="DOT1"/>
    <property type="match status" value="1"/>
</dbReference>
<evidence type="ECO:0000256" key="10">
    <source>
        <dbReference type="PIRSR" id="PIRSR037123-1"/>
    </source>
</evidence>
<evidence type="ECO:0000259" key="14">
    <source>
        <dbReference type="PROSITE" id="PS51569"/>
    </source>
</evidence>
<evidence type="ECO:0000256" key="6">
    <source>
        <dbReference type="ARBA" id="ARBA00022853"/>
    </source>
</evidence>
<feature type="binding site" evidence="10">
    <location>
        <begin position="160"/>
        <end position="163"/>
    </location>
    <ligand>
        <name>S-adenosyl-L-methionine</name>
        <dbReference type="ChEBI" id="CHEBI:59789"/>
    </ligand>
</feature>
<dbReference type="PANTHER" id="PTHR21451:SF0">
    <property type="entry name" value="HISTONE-LYSINE N-METHYLTRANSFERASE, H3 LYSINE-79 SPECIFIC"/>
    <property type="match status" value="1"/>
</dbReference>
<dbReference type="FunFam" id="3.40.50.150:FF:000033">
    <property type="entry name" value="Histone-lysine N-methyltransferase, H3 lysine-79 specific"/>
    <property type="match status" value="1"/>
</dbReference>
<dbReference type="FunFam" id="1.10.260.60:FF:000001">
    <property type="entry name" value="Histone-lysine N-methyltransferase, H3 lysine-79 specific"/>
    <property type="match status" value="1"/>
</dbReference>
<dbReference type="GO" id="GO:0032259">
    <property type="term" value="P:methylation"/>
    <property type="evidence" value="ECO:0007669"/>
    <property type="project" value="UniProtKB-KW"/>
</dbReference>
<proteinExistence type="inferred from homology"/>
<feature type="binding site" evidence="10">
    <location>
        <begin position="289"/>
        <end position="290"/>
    </location>
    <ligand>
        <name>S-adenosyl-L-methionine</name>
        <dbReference type="ChEBI" id="CHEBI:59789"/>
    </ligand>
</feature>
<sequence length="1595" mass="171435">MESPASCLSLLNAQACTSVPVLADTYGLMHDRCCGFAPQNKSGVLLCGCQEPTLQPFLFQDKHHDAAHEIIETIRWVCEEIPDLKLAMENYVLIDYDTKSFESMQRLCDKYNRAIDSIHQLLNTRPSNGLLRHILQQVYNHSVTDPEKLNNYEPFSPEVYGETSFDLVAQMIDEIKMTEDDLFVDLGSGVGQVVLQVAAATNCKHHYGVEKADIPAKYAETMDREFRKWMKWYGKKHAEYTEHAGENSGDPKNSPEDSSGPELPCARDAATRHCSGHLDAAPSQLERGDFLSEEWRERIANTSVIFVNNFAFGPEVDHQLKERFANMKEGGRIVSSKPFAPLNFRINSRNLSDIGTIMRVVELSPLKGSVSWTGKPVSYYLHTIDRTIEEQEAARRRQQRENKSNATTPTKVPESKAASTEAPADSGAEEEKSGVATVKKPSPSKARKKKLNKKGRKMAGRKRGRPKKMSAANAERKSKKSQSALDLLHSSPPAPPSASPQDAYRAPHSPFYQLPPSTQLHSPNPLLVAPTPPALQKLLESFKIQYLQFLAYTKTPQYKANLQQLLDQEKEKNTQLLDTAQQLFGYCQAQKEEIHRLFQQKLDELGVKALTYNDLIQAQKEISAHNQQLREQSEQLEKDNSELRSQSLQLLRARCEELRLDWSTLSLENLRKEKQALRSQISEKQRHCLELQISIVELEKSQRQQELLQLKSCVPSDDALSLHLRGKGALGRELETDAGRLRLELDCAKISLPHLSSMSPELSMNGHAAGFELCSTASRPSSKQNTPQYLASPLDQEVVPCTPSHSGRPRLEKLSGVTLPDYTRLSPAKIVLRRHLSQDHTGVSKPAASELHPRAEHAKENTLPYQSPSLSNSMKLSPQDPLPASPATSPLTSEKGSEKGVKERAYSSHGETITSLPVSIPLSTVQPNKLPVSIPLASVVLPSRAERARSTPSPGPQPRDSSATLEKQIGASAHGAGGSAAGSRSLTLAPTGFYTGSVAISGALASSPAPLASGMETAVFDESSGPGSLFATMGSRSTPPQHPPLLPQPRNSGPASPAHQLSTSPRLSVTAQGPLPDTSKGELPSDPAVSDPENEAKRRIVFSIAASSSSKQSPSTRHSPLTSGTRGDSVQSHGQDSRKRSRRKRASAGTLSLSTGVSPKRRALPTVAGLFTQSSGSPLNLNSMVSNINQPLEITAISSPESSLKSSPTPYQDHDQPPVLRKERPLGPTNGAHYSPLTSDEEPGSEDEPSSTRIERKIATISLESKSPPKTLENGGGLVGRKPAPSSEPVNSSKWKSTFSPISDLSLAKAVDSPLQAGSALSHSPLFSFRPVLEEPATEAKLPTHPRKSFAGSLTAAEGPSPGANPPNGLAFNGGLAADLGLHSFNDGASLSHKGPEVASLSFPSQRGKDSTTETNPFLSRRQPEGLGGLKGEGNAGKESGEALPLCGSADKVALPHGSRAGKGRDRELDFKGGHNLFISAAAVPPGGLLGGPGLVTVASSAGSTTPAAQAARPFLSTFTPGPQFTLGPMSLQANLGSVAGSSVLQSLFSTVPAAAGLVHVSSAAPRLTNSHTMGSFSSGVTGGTVGGRQGREDV</sequence>
<evidence type="ECO:0000313" key="16">
    <source>
        <dbReference type="Proteomes" id="UP001488838"/>
    </source>
</evidence>
<dbReference type="FunFam" id="3.40.50.150:FF:000488">
    <property type="entry name" value="histone-lysine N-methyltransferase, H3 lysine-79 specific isoform X6"/>
    <property type="match status" value="1"/>
</dbReference>
<evidence type="ECO:0000256" key="2">
    <source>
        <dbReference type="ARBA" id="ARBA00020987"/>
    </source>
</evidence>
<dbReference type="GO" id="GO:0031507">
    <property type="term" value="P:heterochromatin formation"/>
    <property type="evidence" value="ECO:0007669"/>
    <property type="project" value="InterPro"/>
</dbReference>
<feature type="compositionally biased region" description="Basic and acidic residues" evidence="13">
    <location>
        <begin position="391"/>
        <end position="403"/>
    </location>
</feature>
<reference evidence="15 16" key="1">
    <citation type="journal article" date="2023" name="bioRxiv">
        <title>Conserved and derived expression patterns and positive selection on dental genes reveal complex evolutionary context of ever-growing rodent molars.</title>
        <authorList>
            <person name="Calamari Z.T."/>
            <person name="Song A."/>
            <person name="Cohen E."/>
            <person name="Akter M."/>
            <person name="Roy R.D."/>
            <person name="Hallikas O."/>
            <person name="Christensen M.M."/>
            <person name="Li P."/>
            <person name="Marangoni P."/>
            <person name="Jernvall J."/>
            <person name="Klein O.D."/>
        </authorList>
    </citation>
    <scope>NUCLEOTIDE SEQUENCE [LARGE SCALE GENOMIC DNA]</scope>
    <source>
        <strain evidence="15">V071</strain>
    </source>
</reference>
<feature type="compositionally biased region" description="Gly residues" evidence="13">
    <location>
        <begin position="1426"/>
        <end position="1435"/>
    </location>
</feature>
<comment type="function">
    <text evidence="9">Histone methyltransferase. Methylates 'Lys-79' of histone H3.</text>
</comment>
<feature type="compositionally biased region" description="Polar residues" evidence="13">
    <location>
        <begin position="1050"/>
        <end position="1071"/>
    </location>
</feature>
<dbReference type="PANTHER" id="PTHR21451">
    <property type="entry name" value="HISTONE H3 METHYLTRANSFERASE"/>
    <property type="match status" value="1"/>
</dbReference>
<evidence type="ECO:0000313" key="15">
    <source>
        <dbReference type="EMBL" id="KAK7803940.1"/>
    </source>
</evidence>
<name>A0AAW0HPT1_MYOGA</name>
<evidence type="ECO:0000256" key="7">
    <source>
        <dbReference type="ARBA" id="ARBA00023242"/>
    </source>
</evidence>
<feature type="compositionally biased region" description="Polar residues" evidence="13">
    <location>
        <begin position="863"/>
        <end position="876"/>
    </location>
</feature>
<dbReference type="SUPFAM" id="SSF53335">
    <property type="entry name" value="S-adenosyl-L-methionine-dependent methyltransferases"/>
    <property type="match status" value="1"/>
</dbReference>
<keyword evidence="4 9" id="KW-0808">Transferase</keyword>
<feature type="compositionally biased region" description="Low complexity" evidence="13">
    <location>
        <begin position="1103"/>
        <end position="1119"/>
    </location>
</feature>
<dbReference type="GO" id="GO:0000077">
    <property type="term" value="P:DNA damage checkpoint signaling"/>
    <property type="evidence" value="ECO:0007669"/>
    <property type="project" value="UniProtKB-UniRule"/>
</dbReference>
<comment type="caution">
    <text evidence="15">The sequence shown here is derived from an EMBL/GenBank/DDBJ whole genome shotgun (WGS) entry which is preliminary data.</text>
</comment>
<feature type="compositionally biased region" description="Basic residues" evidence="13">
    <location>
        <begin position="445"/>
        <end position="468"/>
    </location>
</feature>
<dbReference type="InterPro" id="IPR029063">
    <property type="entry name" value="SAM-dependent_MTases_sf"/>
</dbReference>
<dbReference type="Gene3D" id="1.10.260.60">
    <property type="match status" value="1"/>
</dbReference>
<keyword evidence="12" id="KW-0175">Coiled coil</keyword>
<feature type="region of interest" description="Disordered" evidence="13">
    <location>
        <begin position="1570"/>
        <end position="1595"/>
    </location>
</feature>
<protein>
    <recommendedName>
        <fullName evidence="2 9">Histone-lysine N-methyltransferase, H3 lysine-79 specific</fullName>
    </recommendedName>
</protein>
<feature type="compositionally biased region" description="Polar residues" evidence="13">
    <location>
        <begin position="1288"/>
        <end position="1298"/>
    </location>
</feature>
<feature type="region of interest" description="Disordered" evidence="13">
    <location>
        <begin position="242"/>
        <end position="267"/>
    </location>
</feature>
<organism evidence="15 16">
    <name type="scientific">Myodes glareolus</name>
    <name type="common">Bank vole</name>
    <name type="synonym">Clethrionomys glareolus</name>
    <dbReference type="NCBI Taxonomy" id="447135"/>
    <lineage>
        <taxon>Eukaryota</taxon>
        <taxon>Metazoa</taxon>
        <taxon>Chordata</taxon>
        <taxon>Craniata</taxon>
        <taxon>Vertebrata</taxon>
        <taxon>Euteleostomi</taxon>
        <taxon>Mammalia</taxon>
        <taxon>Eutheria</taxon>
        <taxon>Euarchontoglires</taxon>
        <taxon>Glires</taxon>
        <taxon>Rodentia</taxon>
        <taxon>Myomorpha</taxon>
        <taxon>Muroidea</taxon>
        <taxon>Cricetidae</taxon>
        <taxon>Arvicolinae</taxon>
        <taxon>Myodes</taxon>
    </lineage>
</organism>
<evidence type="ECO:0000256" key="5">
    <source>
        <dbReference type="ARBA" id="ARBA00022691"/>
    </source>
</evidence>
<feature type="compositionally biased region" description="Acidic residues" evidence="13">
    <location>
        <begin position="1239"/>
        <end position="1249"/>
    </location>
</feature>
<dbReference type="CDD" id="cd20902">
    <property type="entry name" value="CC_DOT1L"/>
    <property type="match status" value="1"/>
</dbReference>
<feature type="compositionally biased region" description="Basic and acidic residues" evidence="13">
    <location>
        <begin position="895"/>
        <end position="906"/>
    </location>
</feature>
<comment type="catalytic activity">
    <reaction evidence="8 11">
        <text>L-lysyl(79)-[histone H3] + 3 S-adenosyl-L-methionine = N(6),N(6),N(6)-trimethyl-L-lysyl(79)-[histone H3] + 3 S-adenosyl-L-homocysteine + 3 H(+)</text>
        <dbReference type="Rhea" id="RHEA:60328"/>
        <dbReference type="Rhea" id="RHEA-COMP:15549"/>
        <dbReference type="Rhea" id="RHEA-COMP:15552"/>
        <dbReference type="ChEBI" id="CHEBI:15378"/>
        <dbReference type="ChEBI" id="CHEBI:29969"/>
        <dbReference type="ChEBI" id="CHEBI:57856"/>
        <dbReference type="ChEBI" id="CHEBI:59789"/>
        <dbReference type="ChEBI" id="CHEBI:61961"/>
        <dbReference type="EC" id="2.1.1.360"/>
    </reaction>
</comment>
<dbReference type="InterPro" id="IPR025789">
    <property type="entry name" value="DOT1_dom"/>
</dbReference>
<comment type="function">
    <text evidence="11">Histone methyltransferase that specifically trimethylates histone H3 to form H3K79me3. This methylation is required for telomere silencing and for the pachytene checkpoint during the meiotic cell cycle by allowing the recruitment of RAD9 to double strand breaks. Nucleosomes are preferred as substrate compared to free histone.</text>
</comment>
<comment type="similarity">
    <text evidence="9 11">Belongs to the class I-like SAM-binding methyltransferase superfamily. DOT1 family.</text>
</comment>
<feature type="region of interest" description="Disordered" evidence="13">
    <location>
        <begin position="391"/>
        <end position="518"/>
    </location>
</feature>
<dbReference type="Pfam" id="PF08123">
    <property type="entry name" value="DOT1"/>
    <property type="match status" value="2"/>
</dbReference>
<feature type="domain" description="DOT1" evidence="14">
    <location>
        <begin position="49"/>
        <end position="397"/>
    </location>
</feature>
<feature type="compositionally biased region" description="Low complexity" evidence="13">
    <location>
        <begin position="1199"/>
        <end position="1210"/>
    </location>
</feature>
<dbReference type="Gene3D" id="3.40.50.150">
    <property type="entry name" value="Vaccinia Virus protein VP39"/>
    <property type="match status" value="1"/>
</dbReference>
<feature type="region of interest" description="Disordered" evidence="13">
    <location>
        <begin position="1337"/>
        <end position="1370"/>
    </location>
</feature>
<keyword evidence="7 9" id="KW-0539">Nucleus</keyword>
<evidence type="ECO:0000256" key="13">
    <source>
        <dbReference type="SAM" id="MobiDB-lite"/>
    </source>
</evidence>
<evidence type="ECO:0000256" key="3">
    <source>
        <dbReference type="ARBA" id="ARBA00022603"/>
    </source>
</evidence>
<gene>
    <name evidence="15" type="ORF">U0070_020157</name>
</gene>
<comment type="miscellaneous">
    <text evidence="11">In contrast to other lysine histone methyltransferases, it does not contain a SET domain, suggesting the existence of another mechanism for methylation of lysine residues of histones.</text>
</comment>
<evidence type="ECO:0000256" key="12">
    <source>
        <dbReference type="SAM" id="Coils"/>
    </source>
</evidence>
<evidence type="ECO:0000256" key="11">
    <source>
        <dbReference type="RuleBase" id="RU271113"/>
    </source>
</evidence>
<feature type="region of interest" description="Disordered" evidence="13">
    <location>
        <begin position="1199"/>
        <end position="1298"/>
    </location>
</feature>
<feature type="compositionally biased region" description="Basic and acidic residues" evidence="13">
    <location>
        <begin position="1212"/>
        <end position="1225"/>
    </location>
</feature>
<evidence type="ECO:0000256" key="8">
    <source>
        <dbReference type="ARBA" id="ARBA00047770"/>
    </source>
</evidence>
<dbReference type="PIRSF" id="PIRSF037123">
    <property type="entry name" value="Histone_H3-K79_MeTrfase_met"/>
    <property type="match status" value="1"/>
</dbReference>